<dbReference type="OrthoDB" id="436461at2"/>
<evidence type="ECO:0000259" key="1">
    <source>
        <dbReference type="Pfam" id="PF10593"/>
    </source>
</evidence>
<dbReference type="InterPro" id="IPR018310">
    <property type="entry name" value="Put_endonuclease_Z1-dom"/>
</dbReference>
<keyword evidence="3" id="KW-1185">Reference proteome</keyword>
<dbReference type="Proteomes" id="UP000321484">
    <property type="component" value="Unassembled WGS sequence"/>
</dbReference>
<dbReference type="SUPFAM" id="SSF52540">
    <property type="entry name" value="P-loop containing nucleoside triphosphate hydrolases"/>
    <property type="match status" value="1"/>
</dbReference>
<organism evidence="2 3">
    <name type="scientific">Actinotalea fermentans</name>
    <dbReference type="NCBI Taxonomy" id="43671"/>
    <lineage>
        <taxon>Bacteria</taxon>
        <taxon>Bacillati</taxon>
        <taxon>Actinomycetota</taxon>
        <taxon>Actinomycetes</taxon>
        <taxon>Micrococcales</taxon>
        <taxon>Cellulomonadaceae</taxon>
        <taxon>Actinotalea</taxon>
    </lineage>
</organism>
<accession>A0A511YZ82</accession>
<evidence type="ECO:0000313" key="2">
    <source>
        <dbReference type="EMBL" id="GEN80513.1"/>
    </source>
</evidence>
<dbReference type="RefSeq" id="WP_052113500.1">
    <property type="nucleotide sequence ID" value="NZ_BJYK01000008.1"/>
</dbReference>
<feature type="domain" description="Putative endonuclease Z1" evidence="1">
    <location>
        <begin position="306"/>
        <end position="510"/>
    </location>
</feature>
<dbReference type="InterPro" id="IPR027417">
    <property type="entry name" value="P-loop_NTPase"/>
</dbReference>
<gene>
    <name evidence="2" type="ORF">AFE02nite_22470</name>
</gene>
<evidence type="ECO:0000313" key="3">
    <source>
        <dbReference type="Proteomes" id="UP000321484"/>
    </source>
</evidence>
<dbReference type="Pfam" id="PF10593">
    <property type="entry name" value="Z1"/>
    <property type="match status" value="1"/>
</dbReference>
<dbReference type="EMBL" id="BJYK01000008">
    <property type="protein sequence ID" value="GEN80513.1"/>
    <property type="molecule type" value="Genomic_DNA"/>
</dbReference>
<comment type="caution">
    <text evidence="2">The sequence shown here is derived from an EMBL/GenBank/DDBJ whole genome shotgun (WGS) entry which is preliminary data.</text>
</comment>
<protein>
    <recommendedName>
        <fullName evidence="1">Putative endonuclease Z1 domain-containing protein</fullName>
    </recommendedName>
</protein>
<sequence>MVEHVEVLQQPAMPGQLWAPVVGPETNRLLSEANLDDASRMRVEDQSVGVLASCLPPGVRGRRTGLVVGYVQSGKTLSFTAVTALARDNGYPLVILMAGTKTNLHRQTSRRLRKDLKVERDGGMSPWLLVENPKAGGPDVDAIANAVATSVSPNVPEHFRQTVIITVMKNATRLDAVTGLLKHLVRQGVLTAKTPVLVVDDEADQAGLNAGDVDDPTATYAAIVRLRNVLHAHTYLMYTATPQAPLLLNLADMLSPDFVRVLDAGETYTGGEYFFAQHRSSFVVPIPASETYAAVDLDTHEPPATLLDAIATFLVGVVSQRGKRQLAMLVHPSHTKDLHNRYKQWVSGALEAWRLTLGEPGLDRDELVREIIEPAWRGLVLEGAPVAPLDDVIAELPFYLLKVQVRVVNSEVPEEDGIQWGSSPAWVLVGGNKLDRGFTVEGLSVTYMPRGTGVGNADTIQQRARFFGYKRAYAEFCRAWLVPETEQAFSRYVEHERYLRKELSVLEKEGKGLGDWKRRMLLDPALKPCRKDVVGLPYLHSRISGETWARFERLARIPSVDAKTNRELVARLIDAPELGWREHHDDRRPEHRHRLGTASLAVIVGEFLAAWEAHPVDRVALNQLLLVLGASLDESPNELADVVWMRGGLRRSRRLVSQMDGRVLNLQEGYRPGGGEEGYQGDASFRTPERLTIQVFAVDAVDAETREIVAPNLRGLAVWVPRHLAGGALVQVEG</sequence>
<proteinExistence type="predicted"/>
<dbReference type="AlphaFoldDB" id="A0A511YZ82"/>
<name>A0A511YZ82_9CELL</name>
<reference evidence="2 3" key="1">
    <citation type="submission" date="2019-07" db="EMBL/GenBank/DDBJ databases">
        <title>Whole genome shotgun sequence of Actinotalea fermentans NBRC 105374.</title>
        <authorList>
            <person name="Hosoyama A."/>
            <person name="Uohara A."/>
            <person name="Ohji S."/>
            <person name="Ichikawa N."/>
        </authorList>
    </citation>
    <scope>NUCLEOTIDE SEQUENCE [LARGE SCALE GENOMIC DNA]</scope>
    <source>
        <strain evidence="2 3">NBRC 105374</strain>
    </source>
</reference>